<evidence type="ECO:0000313" key="3">
    <source>
        <dbReference type="Proteomes" id="UP000177126"/>
    </source>
</evidence>
<reference evidence="2 3" key="1">
    <citation type="journal article" date="2016" name="Nat. Commun.">
        <title>Thousands of microbial genomes shed light on interconnected biogeochemical processes in an aquifer system.</title>
        <authorList>
            <person name="Anantharaman K."/>
            <person name="Brown C.T."/>
            <person name="Hug L.A."/>
            <person name="Sharon I."/>
            <person name="Castelle C.J."/>
            <person name="Probst A.J."/>
            <person name="Thomas B.C."/>
            <person name="Singh A."/>
            <person name="Wilkins M.J."/>
            <person name="Karaoz U."/>
            <person name="Brodie E.L."/>
            <person name="Williams K.H."/>
            <person name="Hubbard S.S."/>
            <person name="Banfield J.F."/>
        </authorList>
    </citation>
    <scope>NUCLEOTIDE SEQUENCE [LARGE SCALE GENOMIC DNA]</scope>
</reference>
<evidence type="ECO:0008006" key="4">
    <source>
        <dbReference type="Google" id="ProtNLM"/>
    </source>
</evidence>
<dbReference type="AlphaFoldDB" id="A0A1G2FSJ6"/>
<proteinExistence type="predicted"/>
<protein>
    <recommendedName>
        <fullName evidence="4">Type II secretion system protein J</fullName>
    </recommendedName>
</protein>
<dbReference type="Proteomes" id="UP000177126">
    <property type="component" value="Unassembled WGS sequence"/>
</dbReference>
<name>A0A1G2FSJ6_9BACT</name>
<dbReference type="Pfam" id="PF07963">
    <property type="entry name" value="N_methyl"/>
    <property type="match status" value="1"/>
</dbReference>
<keyword evidence="1" id="KW-0472">Membrane</keyword>
<organism evidence="2 3">
    <name type="scientific">Candidatus Portnoybacteria bacterium RIFCSPLOWO2_02_FULL_39_11</name>
    <dbReference type="NCBI Taxonomy" id="1802001"/>
    <lineage>
        <taxon>Bacteria</taxon>
        <taxon>Candidatus Portnoyibacteriota</taxon>
    </lineage>
</organism>
<dbReference type="InterPro" id="IPR012902">
    <property type="entry name" value="N_methyl_site"/>
</dbReference>
<keyword evidence="1" id="KW-1133">Transmembrane helix</keyword>
<feature type="transmembrane region" description="Helical" evidence="1">
    <location>
        <begin position="39"/>
        <end position="61"/>
    </location>
</feature>
<gene>
    <name evidence="2" type="ORF">A3B04_02515</name>
</gene>
<accession>A0A1G2FSJ6</accession>
<evidence type="ECO:0000256" key="1">
    <source>
        <dbReference type="SAM" id="Phobius"/>
    </source>
</evidence>
<evidence type="ECO:0000313" key="2">
    <source>
        <dbReference type="EMBL" id="OGZ40598.1"/>
    </source>
</evidence>
<dbReference type="EMBL" id="MHNF01000029">
    <property type="protein sequence ID" value="OGZ40598.1"/>
    <property type="molecule type" value="Genomic_DNA"/>
</dbReference>
<comment type="caution">
    <text evidence="2">The sequence shown here is derived from an EMBL/GenBank/DDBJ whole genome shotgun (WGS) entry which is preliminary data.</text>
</comment>
<sequence>MTENFQFSTLRAVIRRMTIFNFQFLKRQPTVSGFTLLEMLIYVALVATVMSSVVFFGIWVIQVGVKSRINSEVMGNARSAMETMVYEIKKSQSVYAPTSVFDSSLGQLSLEQTKDAGSDESSGFIDFFICGQALCLKREKINPVALTNNSVRVTSLIFSQRLNSTDNPSIQIQLRVESASSTKPEYTGLIDLTTTANLRFYNP</sequence>
<keyword evidence="1" id="KW-0812">Transmembrane</keyword>